<proteinExistence type="predicted"/>
<reference evidence="1 2" key="1">
    <citation type="submission" date="2020-08" db="EMBL/GenBank/DDBJ databases">
        <title>Genomic Encyclopedia of Type Strains, Phase IV (KMG-IV): sequencing the most valuable type-strain genomes for metagenomic binning, comparative biology and taxonomic classification.</title>
        <authorList>
            <person name="Goeker M."/>
        </authorList>
    </citation>
    <scope>NUCLEOTIDE SEQUENCE [LARGE SCALE GENOMIC DNA]</scope>
    <source>
        <strain evidence="1 2">DSM 17498</strain>
    </source>
</reference>
<comment type="caution">
    <text evidence="1">The sequence shown here is derived from an EMBL/GenBank/DDBJ whole genome shotgun (WGS) entry which is preliminary data.</text>
</comment>
<dbReference type="SUPFAM" id="SSF48295">
    <property type="entry name" value="TrpR-like"/>
    <property type="match status" value="1"/>
</dbReference>
<accession>A0A840N4U8</accession>
<name>A0A840N4U8_9BRAD</name>
<dbReference type="AlphaFoldDB" id="A0A840N4U8"/>
<protein>
    <submittedName>
        <fullName evidence="1">Transposase-like protein</fullName>
    </submittedName>
</protein>
<sequence>MYKFRRDVDHKLRVLQHADKIGDVGKACRYFGVGRASFYRWRTAFRQHGLAGLENCKTAPKNPANGTSPEIVEKVLHLRKTYRLGPIRIVWLT</sequence>
<dbReference type="InterPro" id="IPR010921">
    <property type="entry name" value="Trp_repressor/repl_initiator"/>
</dbReference>
<dbReference type="Gene3D" id="1.10.10.10">
    <property type="entry name" value="Winged helix-like DNA-binding domain superfamily/Winged helix DNA-binding domain"/>
    <property type="match status" value="1"/>
</dbReference>
<dbReference type="EMBL" id="JACHIJ010000004">
    <property type="protein sequence ID" value="MBB5052868.1"/>
    <property type="molecule type" value="Genomic_DNA"/>
</dbReference>
<evidence type="ECO:0000313" key="2">
    <source>
        <dbReference type="Proteomes" id="UP000521227"/>
    </source>
</evidence>
<dbReference type="Pfam" id="PF13551">
    <property type="entry name" value="HTH_29"/>
    <property type="match status" value="1"/>
</dbReference>
<organism evidence="1 2">
    <name type="scientific">Afipia massiliensis</name>
    <dbReference type="NCBI Taxonomy" id="211460"/>
    <lineage>
        <taxon>Bacteria</taxon>
        <taxon>Pseudomonadati</taxon>
        <taxon>Pseudomonadota</taxon>
        <taxon>Alphaproteobacteria</taxon>
        <taxon>Hyphomicrobiales</taxon>
        <taxon>Nitrobacteraceae</taxon>
        <taxon>Afipia</taxon>
    </lineage>
</organism>
<dbReference type="Proteomes" id="UP000521227">
    <property type="component" value="Unassembled WGS sequence"/>
</dbReference>
<dbReference type="InterPro" id="IPR036388">
    <property type="entry name" value="WH-like_DNA-bd_sf"/>
</dbReference>
<evidence type="ECO:0000313" key="1">
    <source>
        <dbReference type="EMBL" id="MBB5052868.1"/>
    </source>
</evidence>
<gene>
    <name evidence="1" type="ORF">HNQ36_002859</name>
</gene>
<dbReference type="GO" id="GO:0043565">
    <property type="term" value="F:sequence-specific DNA binding"/>
    <property type="evidence" value="ECO:0007669"/>
    <property type="project" value="InterPro"/>
</dbReference>
<dbReference type="RefSeq" id="WP_184086072.1">
    <property type="nucleotide sequence ID" value="NZ_JACHIJ010000004.1"/>
</dbReference>